<dbReference type="Gene3D" id="2.102.10.10">
    <property type="entry name" value="Rieske [2Fe-2S] iron-sulphur domain"/>
    <property type="match status" value="1"/>
</dbReference>
<feature type="domain" description="Rieske" evidence="7">
    <location>
        <begin position="5"/>
        <end position="101"/>
    </location>
</feature>
<gene>
    <name evidence="8" type="ORF">ACFOJE_12880</name>
</gene>
<keyword evidence="1" id="KW-0001">2Fe-2S</keyword>
<dbReference type="EMBL" id="JBHRSJ010000027">
    <property type="protein sequence ID" value="MFC2973105.1"/>
    <property type="molecule type" value="Genomic_DNA"/>
</dbReference>
<comment type="cofactor">
    <cofactor evidence="5">
        <name>[2Fe-2S] cluster</name>
        <dbReference type="ChEBI" id="CHEBI:190135"/>
    </cofactor>
</comment>
<protein>
    <submittedName>
        <fullName evidence="8">Non-heme iron oxygenase ferredoxin subunit</fullName>
    </submittedName>
</protein>
<dbReference type="InterPro" id="IPR017941">
    <property type="entry name" value="Rieske_2Fe-2S"/>
</dbReference>
<dbReference type="RefSeq" id="WP_377814772.1">
    <property type="nucleotide sequence ID" value="NZ_JBHRSJ010000027.1"/>
</dbReference>
<organism evidence="8 9">
    <name type="scientific">Azotobacter bryophylli</name>
    <dbReference type="NCBI Taxonomy" id="1986537"/>
    <lineage>
        <taxon>Bacteria</taxon>
        <taxon>Pseudomonadati</taxon>
        <taxon>Pseudomonadota</taxon>
        <taxon>Gammaproteobacteria</taxon>
        <taxon>Pseudomonadales</taxon>
        <taxon>Pseudomonadaceae</taxon>
        <taxon>Azotobacter</taxon>
    </lineage>
</organism>
<evidence type="ECO:0000256" key="2">
    <source>
        <dbReference type="ARBA" id="ARBA00022723"/>
    </source>
</evidence>
<evidence type="ECO:0000313" key="9">
    <source>
        <dbReference type="Proteomes" id="UP001595457"/>
    </source>
</evidence>
<evidence type="ECO:0000256" key="3">
    <source>
        <dbReference type="ARBA" id="ARBA00023004"/>
    </source>
</evidence>
<evidence type="ECO:0000259" key="7">
    <source>
        <dbReference type="PROSITE" id="PS51296"/>
    </source>
</evidence>
<dbReference type="PANTHER" id="PTHR21496">
    <property type="entry name" value="FERREDOXIN-RELATED"/>
    <property type="match status" value="1"/>
</dbReference>
<dbReference type="Proteomes" id="UP001595457">
    <property type="component" value="Unassembled WGS sequence"/>
</dbReference>
<evidence type="ECO:0000256" key="6">
    <source>
        <dbReference type="ARBA" id="ARBA00038001"/>
    </source>
</evidence>
<keyword evidence="2" id="KW-0479">Metal-binding</keyword>
<dbReference type="PROSITE" id="PS51296">
    <property type="entry name" value="RIESKE"/>
    <property type="match status" value="1"/>
</dbReference>
<dbReference type="Pfam" id="PF00355">
    <property type="entry name" value="Rieske"/>
    <property type="match status" value="1"/>
</dbReference>
<accession>A0ABV7AW83</accession>
<comment type="similarity">
    <text evidence="6">Belongs to the bacterial ring-hydroxylating dioxygenase ferredoxin component family.</text>
</comment>
<sequence length="121" mass="13071">MSTRVFLCPRDELAPGSLKKVPNAEVGDICVYNLGGTYYATADLCTHATASLAEGDLEDDLITCPVHWGQFHVPSGRAVTFPCERHLRTYRIIVTDKDVFADVEAEAEEALADADATGSPV</sequence>
<keyword evidence="3" id="KW-0408">Iron</keyword>
<dbReference type="PANTHER" id="PTHR21496:SF0">
    <property type="entry name" value="RIESKE DOMAIN-CONTAINING PROTEIN"/>
    <property type="match status" value="1"/>
</dbReference>
<name>A0ABV7AW83_9GAMM</name>
<keyword evidence="4" id="KW-0411">Iron-sulfur</keyword>
<evidence type="ECO:0000313" key="8">
    <source>
        <dbReference type="EMBL" id="MFC2973105.1"/>
    </source>
</evidence>
<evidence type="ECO:0000256" key="1">
    <source>
        <dbReference type="ARBA" id="ARBA00022714"/>
    </source>
</evidence>
<comment type="caution">
    <text evidence="8">The sequence shown here is derived from an EMBL/GenBank/DDBJ whole genome shotgun (WGS) entry which is preliminary data.</text>
</comment>
<reference evidence="9" key="1">
    <citation type="journal article" date="2019" name="Int. J. Syst. Evol. Microbiol.">
        <title>The Global Catalogue of Microorganisms (GCM) 10K type strain sequencing project: providing services to taxonomists for standard genome sequencing and annotation.</title>
        <authorList>
            <consortium name="The Broad Institute Genomics Platform"/>
            <consortium name="The Broad Institute Genome Sequencing Center for Infectious Disease"/>
            <person name="Wu L."/>
            <person name="Ma J."/>
        </authorList>
    </citation>
    <scope>NUCLEOTIDE SEQUENCE [LARGE SCALE GENOMIC DNA]</scope>
    <source>
        <strain evidence="9">KCTC 62195</strain>
    </source>
</reference>
<dbReference type="SUPFAM" id="SSF50022">
    <property type="entry name" value="ISP domain"/>
    <property type="match status" value="1"/>
</dbReference>
<dbReference type="CDD" id="cd03528">
    <property type="entry name" value="Rieske_RO_ferredoxin"/>
    <property type="match status" value="1"/>
</dbReference>
<dbReference type="InterPro" id="IPR036922">
    <property type="entry name" value="Rieske_2Fe-2S_sf"/>
</dbReference>
<evidence type="ECO:0000256" key="5">
    <source>
        <dbReference type="ARBA" id="ARBA00034078"/>
    </source>
</evidence>
<proteinExistence type="inferred from homology"/>
<evidence type="ECO:0000256" key="4">
    <source>
        <dbReference type="ARBA" id="ARBA00023014"/>
    </source>
</evidence>
<keyword evidence="9" id="KW-1185">Reference proteome</keyword>